<accession>A0A0A9A358</accession>
<proteinExistence type="predicted"/>
<dbReference type="EMBL" id="GBRH01251831">
    <property type="protein sequence ID" value="JAD46064.1"/>
    <property type="molecule type" value="Transcribed_RNA"/>
</dbReference>
<evidence type="ECO:0000313" key="1">
    <source>
        <dbReference type="EMBL" id="JAD46064.1"/>
    </source>
</evidence>
<sequence>MEYQGRGVGAVHAAHGDVHIESGAAHATRSCRGGLADVRRYGRRRVLGIFH</sequence>
<dbReference type="AlphaFoldDB" id="A0A0A9A358"/>
<name>A0A0A9A358_ARUDO</name>
<organism evidence="1">
    <name type="scientific">Arundo donax</name>
    <name type="common">Giant reed</name>
    <name type="synonym">Donax arundinaceus</name>
    <dbReference type="NCBI Taxonomy" id="35708"/>
    <lineage>
        <taxon>Eukaryota</taxon>
        <taxon>Viridiplantae</taxon>
        <taxon>Streptophyta</taxon>
        <taxon>Embryophyta</taxon>
        <taxon>Tracheophyta</taxon>
        <taxon>Spermatophyta</taxon>
        <taxon>Magnoliopsida</taxon>
        <taxon>Liliopsida</taxon>
        <taxon>Poales</taxon>
        <taxon>Poaceae</taxon>
        <taxon>PACMAD clade</taxon>
        <taxon>Arundinoideae</taxon>
        <taxon>Arundineae</taxon>
        <taxon>Arundo</taxon>
    </lineage>
</organism>
<reference evidence="1" key="2">
    <citation type="journal article" date="2015" name="Data Brief">
        <title>Shoot transcriptome of the giant reed, Arundo donax.</title>
        <authorList>
            <person name="Barrero R.A."/>
            <person name="Guerrero F.D."/>
            <person name="Moolhuijzen P."/>
            <person name="Goolsby J.A."/>
            <person name="Tidwell J."/>
            <person name="Bellgard S.E."/>
            <person name="Bellgard M.I."/>
        </authorList>
    </citation>
    <scope>NUCLEOTIDE SEQUENCE</scope>
    <source>
        <tissue evidence="1">Shoot tissue taken approximately 20 cm above the soil surface</tissue>
    </source>
</reference>
<protein>
    <submittedName>
        <fullName evidence="1">Uncharacterized protein</fullName>
    </submittedName>
</protein>
<reference evidence="1" key="1">
    <citation type="submission" date="2014-09" db="EMBL/GenBank/DDBJ databases">
        <authorList>
            <person name="Magalhaes I.L.F."/>
            <person name="Oliveira U."/>
            <person name="Santos F.R."/>
            <person name="Vidigal T.H.D.A."/>
            <person name="Brescovit A.D."/>
            <person name="Santos A.J."/>
        </authorList>
    </citation>
    <scope>NUCLEOTIDE SEQUENCE</scope>
    <source>
        <tissue evidence="1">Shoot tissue taken approximately 20 cm above the soil surface</tissue>
    </source>
</reference>